<sequence>MEEKTAYHAGFRDRVFDKDPFPLALWYPARGKETPVRHMGVASTAARNAGFAPGGPFPLVLISHGSEGHRFVHFWLAEYLARRGYIVAALQHNGDNYLDAADARSLAIIERRPLEMKQALDLLLAQDDIAPHIDATRICALGHSAGGATVFKLAGWQFDAGEWQRYCAANRDSDRVICEFVPDQTDLDRLRGRYGVPIVPARDERISAIIAIAPAFGVAATRAGFENVDIPMLVIEAETDEVLLHDVNAARFRQLLQGRAGFVRIKGAGHYSFLPPCTEYIAQNFPHLCRDFGRERPHIHHSVQQLVAHFLDRVHAG</sequence>
<evidence type="ECO:0000313" key="4">
    <source>
        <dbReference type="EMBL" id="RCK50288.1"/>
    </source>
</evidence>
<keyword evidence="1" id="KW-0378">Hydrolase</keyword>
<evidence type="ECO:0000256" key="2">
    <source>
        <dbReference type="ARBA" id="ARBA00022963"/>
    </source>
</evidence>
<evidence type="ECO:0000256" key="3">
    <source>
        <dbReference type="ARBA" id="ARBA00023098"/>
    </source>
</evidence>
<name>A0A367X9G2_9PROT</name>
<dbReference type="SUPFAM" id="SSF53474">
    <property type="entry name" value="alpha/beta-Hydrolases"/>
    <property type="match status" value="1"/>
</dbReference>
<dbReference type="PIRSF" id="PIRSF031982">
    <property type="entry name" value="UCP031982_abhydr"/>
    <property type="match status" value="1"/>
</dbReference>
<gene>
    <name evidence="4" type="ORF">TH25_11835</name>
</gene>
<dbReference type="Pfam" id="PF03403">
    <property type="entry name" value="PAF-AH_p_II"/>
    <property type="match status" value="1"/>
</dbReference>
<dbReference type="GO" id="GO:0016042">
    <property type="term" value="P:lipid catabolic process"/>
    <property type="evidence" value="ECO:0007669"/>
    <property type="project" value="UniProtKB-KW"/>
</dbReference>
<dbReference type="Proteomes" id="UP000252517">
    <property type="component" value="Unassembled WGS sequence"/>
</dbReference>
<keyword evidence="2" id="KW-0442">Lipid degradation</keyword>
<comment type="caution">
    <text evidence="4">The sequence shown here is derived from an EMBL/GenBank/DDBJ whole genome shotgun (WGS) entry which is preliminary data.</text>
</comment>
<reference evidence="4 5" key="1">
    <citation type="submission" date="2014-07" db="EMBL/GenBank/DDBJ databases">
        <title>Draft genome sequence of Thalassospira profundimaris S25-3-2.</title>
        <authorList>
            <person name="Lai Q."/>
            <person name="Shao Z."/>
        </authorList>
    </citation>
    <scope>NUCLEOTIDE SEQUENCE [LARGE SCALE GENOMIC DNA]</scope>
    <source>
        <strain evidence="4 5">S25-3-2</strain>
    </source>
</reference>
<accession>A0A367X9G2</accession>
<proteinExistence type="predicted"/>
<evidence type="ECO:0000256" key="1">
    <source>
        <dbReference type="ARBA" id="ARBA00022801"/>
    </source>
</evidence>
<dbReference type="GO" id="GO:0003847">
    <property type="term" value="F:1-alkyl-2-acetylglycerophosphocholine esterase activity"/>
    <property type="evidence" value="ECO:0007669"/>
    <property type="project" value="TreeGrafter"/>
</dbReference>
<keyword evidence="3" id="KW-0443">Lipid metabolism</keyword>
<dbReference type="InterPro" id="IPR016986">
    <property type="entry name" value="UCP031982_abhydr"/>
</dbReference>
<dbReference type="EMBL" id="JPWH01000008">
    <property type="protein sequence ID" value="RCK50288.1"/>
    <property type="molecule type" value="Genomic_DNA"/>
</dbReference>
<dbReference type="PANTHER" id="PTHR10272">
    <property type="entry name" value="PLATELET-ACTIVATING FACTOR ACETYLHYDROLASE"/>
    <property type="match status" value="1"/>
</dbReference>
<dbReference type="InterPro" id="IPR029058">
    <property type="entry name" value="AB_hydrolase_fold"/>
</dbReference>
<dbReference type="PANTHER" id="PTHR10272:SF0">
    <property type="entry name" value="PLATELET-ACTIVATING FACTOR ACETYLHYDROLASE"/>
    <property type="match status" value="1"/>
</dbReference>
<evidence type="ECO:0000313" key="5">
    <source>
        <dbReference type="Proteomes" id="UP000252517"/>
    </source>
</evidence>
<protein>
    <submittedName>
        <fullName evidence="4">Signal peptide protein</fullName>
    </submittedName>
</protein>
<dbReference type="Gene3D" id="3.40.50.1820">
    <property type="entry name" value="alpha/beta hydrolase"/>
    <property type="match status" value="1"/>
</dbReference>
<dbReference type="AlphaFoldDB" id="A0A367X9G2"/>
<organism evidence="4 5">
    <name type="scientific">Thalassospira profundimaris</name>
    <dbReference type="NCBI Taxonomy" id="502049"/>
    <lineage>
        <taxon>Bacteria</taxon>
        <taxon>Pseudomonadati</taxon>
        <taxon>Pseudomonadota</taxon>
        <taxon>Alphaproteobacteria</taxon>
        <taxon>Rhodospirillales</taxon>
        <taxon>Thalassospiraceae</taxon>
        <taxon>Thalassospira</taxon>
    </lineage>
</organism>